<evidence type="ECO:0000313" key="2">
    <source>
        <dbReference type="Proteomes" id="UP000270296"/>
    </source>
</evidence>
<accession>A0A183JA11</accession>
<evidence type="ECO:0000313" key="1">
    <source>
        <dbReference type="EMBL" id="VDP51138.1"/>
    </source>
</evidence>
<organism evidence="3">
    <name type="scientific">Soboliphyme baturini</name>
    <dbReference type="NCBI Taxonomy" id="241478"/>
    <lineage>
        <taxon>Eukaryota</taxon>
        <taxon>Metazoa</taxon>
        <taxon>Ecdysozoa</taxon>
        <taxon>Nematoda</taxon>
        <taxon>Enoplea</taxon>
        <taxon>Dorylaimia</taxon>
        <taxon>Dioctophymatida</taxon>
        <taxon>Dioctophymatoidea</taxon>
        <taxon>Soboliphymatidae</taxon>
        <taxon>Soboliphyme</taxon>
    </lineage>
</organism>
<gene>
    <name evidence="1" type="ORF">SBAD_LOCUS12709</name>
</gene>
<reference evidence="1 2" key="2">
    <citation type="submission" date="2018-11" db="EMBL/GenBank/DDBJ databases">
        <authorList>
            <consortium name="Pathogen Informatics"/>
        </authorList>
    </citation>
    <scope>NUCLEOTIDE SEQUENCE [LARGE SCALE GENOMIC DNA]</scope>
</reference>
<name>A0A183JA11_9BILA</name>
<protein>
    <submittedName>
        <fullName evidence="1 3">Uncharacterized protein</fullName>
    </submittedName>
</protein>
<reference evidence="3" key="1">
    <citation type="submission" date="2016-06" db="UniProtKB">
        <authorList>
            <consortium name="WormBaseParasite"/>
        </authorList>
    </citation>
    <scope>IDENTIFICATION</scope>
</reference>
<keyword evidence="2" id="KW-1185">Reference proteome</keyword>
<dbReference type="Proteomes" id="UP000270296">
    <property type="component" value="Unassembled WGS sequence"/>
</dbReference>
<dbReference type="AlphaFoldDB" id="A0A183JA11"/>
<proteinExistence type="predicted"/>
<dbReference type="WBParaSite" id="SBAD_0001311901-mRNA-1">
    <property type="protein sequence ID" value="SBAD_0001311901-mRNA-1"/>
    <property type="gene ID" value="SBAD_0001311901"/>
</dbReference>
<sequence>MIKNPEIHNYSSQHYKRCPDGELFHVTCAQLGCFWMLPKMASFWEMRWFGQLLCRLWLLLLAVDRAYCDAPFARAAAPPAAPQDRRSNAENAAPPKQGTFTVFNYNECNVDIMKYCSKSGAKDETALLMCLQDAGAREDVLTESCQQFALLRISTFRRDDRSTSHIGVLSDLPLSCPPVAVHYFSALNHDPIRRSVLNLFGLTASWRLESTKFLSKTHRFEMSE</sequence>
<evidence type="ECO:0000313" key="3">
    <source>
        <dbReference type="WBParaSite" id="SBAD_0001311901-mRNA-1"/>
    </source>
</evidence>
<dbReference type="EMBL" id="UZAM01018565">
    <property type="protein sequence ID" value="VDP51138.1"/>
    <property type="molecule type" value="Genomic_DNA"/>
</dbReference>